<evidence type="ECO:0000259" key="5">
    <source>
        <dbReference type="PROSITE" id="PS50975"/>
    </source>
</evidence>
<feature type="domain" description="ATP-grasp" evidence="5">
    <location>
        <begin position="150"/>
        <end position="320"/>
    </location>
</feature>
<dbReference type="GO" id="GO:0046872">
    <property type="term" value="F:metal ion binding"/>
    <property type="evidence" value="ECO:0007669"/>
    <property type="project" value="InterPro"/>
</dbReference>
<dbReference type="GO" id="GO:0006508">
    <property type="term" value="P:proteolysis"/>
    <property type="evidence" value="ECO:0007669"/>
    <property type="project" value="UniProtKB-KW"/>
</dbReference>
<keyword evidence="1" id="KW-0645">Protease</keyword>
<dbReference type="Pfam" id="PF15632">
    <property type="entry name" value="ATPgrasp_Ter"/>
    <property type="match status" value="1"/>
</dbReference>
<evidence type="ECO:0000256" key="2">
    <source>
        <dbReference type="ARBA" id="ARBA00022801"/>
    </source>
</evidence>
<dbReference type="GO" id="GO:0005524">
    <property type="term" value="F:ATP binding"/>
    <property type="evidence" value="ECO:0007669"/>
    <property type="project" value="UniProtKB-UniRule"/>
</dbReference>
<dbReference type="Gene3D" id="3.30.1490.20">
    <property type="entry name" value="ATP-grasp fold, A domain"/>
    <property type="match status" value="1"/>
</dbReference>
<organism evidence="6 7">
    <name type="scientific">Saccharothrix syringae</name>
    <name type="common">Nocardiopsis syringae</name>
    <dbReference type="NCBI Taxonomy" id="103733"/>
    <lineage>
        <taxon>Bacteria</taxon>
        <taxon>Bacillati</taxon>
        <taxon>Actinomycetota</taxon>
        <taxon>Actinomycetes</taxon>
        <taxon>Pseudonocardiales</taxon>
        <taxon>Pseudonocardiaceae</taxon>
        <taxon>Saccharothrix</taxon>
    </lineage>
</organism>
<keyword evidence="7" id="KW-1185">Reference proteome</keyword>
<dbReference type="SUPFAM" id="SSF56059">
    <property type="entry name" value="Glutathione synthetase ATP-binding domain-like"/>
    <property type="match status" value="1"/>
</dbReference>
<dbReference type="InterPro" id="IPR036291">
    <property type="entry name" value="NAD(P)-bd_dom_sf"/>
</dbReference>
<dbReference type="OrthoDB" id="24041at2"/>
<evidence type="ECO:0000256" key="1">
    <source>
        <dbReference type="ARBA" id="ARBA00022670"/>
    </source>
</evidence>
<name>A0A5Q0H2N5_SACSY</name>
<dbReference type="Proteomes" id="UP000325787">
    <property type="component" value="Chromosome"/>
</dbReference>
<evidence type="ECO:0000313" key="6">
    <source>
        <dbReference type="EMBL" id="QFZ20478.1"/>
    </source>
</evidence>
<dbReference type="KEGG" id="ssyi:EKG83_26435"/>
<evidence type="ECO:0000256" key="4">
    <source>
        <dbReference type="PROSITE-ProRule" id="PRU00409"/>
    </source>
</evidence>
<dbReference type="PROSITE" id="PS00138">
    <property type="entry name" value="SUBTILASE_SER"/>
    <property type="match status" value="1"/>
</dbReference>
<sequence length="352" mass="36572">MTATTATTGGTSIAAPAAAGASRPGTAASRAAGVARVLVTGVGGVPGFDLARGVLARGHQVVVVDAEPLAVGLALPGTTARVVVRADDPRYPEALLALCRELRPDAILSTVEAELVHLVALREALTGLGVRTWLPGCDTVLACVDKARFHQVMTGHGVPGPATWLPEDLHLIPGPMPLVVKPRRGQGARGVHFCADPLQAATLCELVEDPIVQQRVTGREFTADCLVDDDATASVVLRYRLLVKGGLSMVSRTFADPAVTDTVRRALTALGMVGACCAQGFVTDDDRVLITEVNARVAGGFPLAEAAGADLVGQLLAGLFGRPVDHDRMAYTPGRTLTKYIETLSTADRGLS</sequence>
<dbReference type="Gene3D" id="3.40.50.20">
    <property type="match status" value="1"/>
</dbReference>
<dbReference type="Gene3D" id="3.30.470.20">
    <property type="entry name" value="ATP-grasp fold, B domain"/>
    <property type="match status" value="1"/>
</dbReference>
<evidence type="ECO:0000256" key="3">
    <source>
        <dbReference type="ARBA" id="ARBA00022825"/>
    </source>
</evidence>
<dbReference type="AlphaFoldDB" id="A0A5Q0H2N5"/>
<dbReference type="GO" id="GO:0008236">
    <property type="term" value="F:serine-type peptidase activity"/>
    <property type="evidence" value="ECO:0007669"/>
    <property type="project" value="UniProtKB-KW"/>
</dbReference>
<accession>A0A5Q0H2N5</accession>
<dbReference type="InterPro" id="IPR013815">
    <property type="entry name" value="ATP_grasp_subdomain_1"/>
</dbReference>
<dbReference type="EMBL" id="CP034550">
    <property type="protein sequence ID" value="QFZ20478.1"/>
    <property type="molecule type" value="Genomic_DNA"/>
</dbReference>
<dbReference type="InterPro" id="IPR023828">
    <property type="entry name" value="Peptidase_S8_Ser-AS"/>
</dbReference>
<dbReference type="Pfam" id="PF21360">
    <property type="entry name" value="PylC-like_N"/>
    <property type="match status" value="1"/>
</dbReference>
<keyword evidence="4" id="KW-0547">Nucleotide-binding</keyword>
<protein>
    <submittedName>
        <fullName evidence="6">ATP-grasp domain-containing protein</fullName>
    </submittedName>
</protein>
<keyword evidence="3" id="KW-0720">Serine protease</keyword>
<reference evidence="7" key="1">
    <citation type="journal article" date="2021" name="Curr. Microbiol.">
        <title>Complete genome of nocamycin-producing strain Saccharothrix syringae NRRL B-16468 reveals the biosynthetic potential for secondary metabolites.</title>
        <authorList>
            <person name="Mo X."/>
            <person name="Yang S."/>
        </authorList>
    </citation>
    <scope>NUCLEOTIDE SEQUENCE [LARGE SCALE GENOMIC DNA]</scope>
    <source>
        <strain evidence="7">ATCC 51364 / DSM 43886 / JCM 6844 / KCTC 9398 / NBRC 14523 / NRRL B-16468 / INA 2240</strain>
    </source>
</reference>
<dbReference type="InterPro" id="IPR011761">
    <property type="entry name" value="ATP-grasp"/>
</dbReference>
<dbReference type="SUPFAM" id="SSF51735">
    <property type="entry name" value="NAD(P)-binding Rossmann-fold domains"/>
    <property type="match status" value="1"/>
</dbReference>
<proteinExistence type="predicted"/>
<gene>
    <name evidence="6" type="ORF">EKG83_26435</name>
</gene>
<keyword evidence="2" id="KW-0378">Hydrolase</keyword>
<dbReference type="RefSeq" id="WP_084717073.1">
    <property type="nucleotide sequence ID" value="NZ_CP034550.1"/>
</dbReference>
<evidence type="ECO:0000313" key="7">
    <source>
        <dbReference type="Proteomes" id="UP000325787"/>
    </source>
</evidence>
<dbReference type="PROSITE" id="PS50975">
    <property type="entry name" value="ATP_GRASP"/>
    <property type="match status" value="1"/>
</dbReference>
<keyword evidence="4" id="KW-0067">ATP-binding</keyword>
<dbReference type="InterPro" id="IPR048764">
    <property type="entry name" value="PylC_N"/>
</dbReference>